<keyword evidence="2" id="KW-1185">Reference proteome</keyword>
<evidence type="ECO:0000313" key="2">
    <source>
        <dbReference type="Proteomes" id="UP001054821"/>
    </source>
</evidence>
<accession>A0AAD4VFF8</accession>
<comment type="caution">
    <text evidence="1">The sequence shown here is derived from an EMBL/GenBank/DDBJ whole genome shotgun (WGS) entry which is preliminary data.</text>
</comment>
<protein>
    <submittedName>
        <fullName evidence="1">Uncharacterized protein</fullName>
    </submittedName>
</protein>
<name>A0AAD4VFF8_PRUDU</name>
<organism evidence="1 2">
    <name type="scientific">Prunus dulcis</name>
    <name type="common">Almond</name>
    <name type="synonym">Amygdalus dulcis</name>
    <dbReference type="NCBI Taxonomy" id="3755"/>
    <lineage>
        <taxon>Eukaryota</taxon>
        <taxon>Viridiplantae</taxon>
        <taxon>Streptophyta</taxon>
        <taxon>Embryophyta</taxon>
        <taxon>Tracheophyta</taxon>
        <taxon>Spermatophyta</taxon>
        <taxon>Magnoliopsida</taxon>
        <taxon>eudicotyledons</taxon>
        <taxon>Gunneridae</taxon>
        <taxon>Pentapetalae</taxon>
        <taxon>rosids</taxon>
        <taxon>fabids</taxon>
        <taxon>Rosales</taxon>
        <taxon>Rosaceae</taxon>
        <taxon>Amygdaloideae</taxon>
        <taxon>Amygdaleae</taxon>
        <taxon>Prunus</taxon>
    </lineage>
</organism>
<dbReference type="AlphaFoldDB" id="A0AAD4VFF8"/>
<reference evidence="1 2" key="1">
    <citation type="journal article" date="2022" name="G3 (Bethesda)">
        <title>Whole-genome sequence and methylome profiling of the almond [Prunus dulcis (Mill.) D.A. Webb] cultivar 'Nonpareil'.</title>
        <authorList>
            <person name="D'Amico-Willman K.M."/>
            <person name="Ouma W.Z."/>
            <person name="Meulia T."/>
            <person name="Sideli G.M."/>
            <person name="Gradziel T.M."/>
            <person name="Fresnedo-Ramirez J."/>
        </authorList>
    </citation>
    <scope>NUCLEOTIDE SEQUENCE [LARGE SCALE GENOMIC DNA]</scope>
    <source>
        <strain evidence="1">Clone GOH B32 T37-40</strain>
    </source>
</reference>
<dbReference type="EMBL" id="JAJFAZ020000006">
    <property type="protein sequence ID" value="KAI5323503.1"/>
    <property type="molecule type" value="Genomic_DNA"/>
</dbReference>
<dbReference type="Proteomes" id="UP001054821">
    <property type="component" value="Chromosome 6"/>
</dbReference>
<sequence>MTRPAHTEDTFNREELFHVYIQIDTIPHPKPNPLGWIQKDVDLQIMKQCPFKFAITNRYIDEVTCEGVPLDVCQVILGSPYLWDQDAIHYWRLCKYRLVKDGKEFHINACKPQATKNLLIDNC</sequence>
<gene>
    <name evidence="1" type="ORF">L3X38_032575</name>
</gene>
<proteinExistence type="predicted"/>
<evidence type="ECO:0000313" key="1">
    <source>
        <dbReference type="EMBL" id="KAI5323503.1"/>
    </source>
</evidence>